<dbReference type="EMBL" id="CP035108">
    <property type="protein sequence ID" value="QAR34333.1"/>
    <property type="molecule type" value="Genomic_DNA"/>
</dbReference>
<dbReference type="Proteomes" id="UP000287502">
    <property type="component" value="Chromosome"/>
</dbReference>
<sequence length="380" mass="41732">MKIGSGQLGFTDQSGKLLELMEGEKLGGSVVRRMNNGMYLINLKGRQVTATLDTELGDSTRFRAQVVRSGSQVELKIIRNFEDGFNSALVKPAPAQSGVQTEDGADAVIFRLLKGTISGAKEGDTLNLNIVRTMADGLKLLDAGGYLFKADIGQTVLNTLKAQIIKTDPFLELMVMKTPIENLDPLAVKTEVGKFDFAALLKNTGKFSSLSLLDLTPDDIKAAIRNSGIFFENKLANGEQVSGDEKFRAYTEGDVPARETVTRLQLVNVLMADGLVSYLKTKDEDVSDALVRYKKDDKGDGIMYISLEFSKIGKTFIIARQIRDVFDILVKSEADISELLKSIDVENALIRWKKYEPKDEAVFEVKKDTAQHLGGFDATA</sequence>
<dbReference type="OrthoDB" id="9788572at2"/>
<dbReference type="RefSeq" id="WP_128467638.1">
    <property type="nucleotide sequence ID" value="NZ_CP035108.1"/>
</dbReference>
<reference evidence="1 2" key="1">
    <citation type="submission" date="2019-01" db="EMBL/GenBank/DDBJ databases">
        <title>Geovibrio thiophilus DSM 11263, complete genome.</title>
        <authorList>
            <person name="Spring S."/>
            <person name="Bunk B."/>
            <person name="Sproer C."/>
        </authorList>
    </citation>
    <scope>NUCLEOTIDE SEQUENCE [LARGE SCALE GENOMIC DNA]</scope>
    <source>
        <strain evidence="1 2">DSM 11263</strain>
    </source>
</reference>
<keyword evidence="2" id="KW-1185">Reference proteome</keyword>
<organism evidence="1 2">
    <name type="scientific">Geovibrio thiophilus</name>
    <dbReference type="NCBI Taxonomy" id="139438"/>
    <lineage>
        <taxon>Bacteria</taxon>
        <taxon>Pseudomonadati</taxon>
        <taxon>Deferribacterota</taxon>
        <taxon>Deferribacteres</taxon>
        <taxon>Deferribacterales</taxon>
        <taxon>Geovibrionaceae</taxon>
        <taxon>Geovibrio</taxon>
    </lineage>
</organism>
<evidence type="ECO:0000313" key="2">
    <source>
        <dbReference type="Proteomes" id="UP000287502"/>
    </source>
</evidence>
<dbReference type="AlphaFoldDB" id="A0A410K1U6"/>
<evidence type="ECO:0000313" key="1">
    <source>
        <dbReference type="EMBL" id="QAR34333.1"/>
    </source>
</evidence>
<gene>
    <name evidence="1" type="ORF">EP073_13240</name>
</gene>
<accession>A0A410K1U6</accession>
<dbReference type="KEGG" id="gtl:EP073_13240"/>
<name>A0A410K1U6_9BACT</name>
<proteinExistence type="predicted"/>
<protein>
    <submittedName>
        <fullName evidence="1">Uncharacterized protein</fullName>
    </submittedName>
</protein>